<evidence type="ECO:0000313" key="2">
    <source>
        <dbReference type="Proteomes" id="UP000003835"/>
    </source>
</evidence>
<keyword evidence="2" id="KW-1185">Reference proteome</keyword>
<accession>B4VTF7</accession>
<proteinExistence type="predicted"/>
<name>B4VTF7_9CYAN</name>
<evidence type="ECO:0008006" key="3">
    <source>
        <dbReference type="Google" id="ProtNLM"/>
    </source>
</evidence>
<dbReference type="HOGENOM" id="CLU_3182435_0_0_3"/>
<evidence type="ECO:0000313" key="1">
    <source>
        <dbReference type="EMBL" id="EDX75025.1"/>
    </source>
</evidence>
<reference evidence="1 2" key="1">
    <citation type="submission" date="2008-07" db="EMBL/GenBank/DDBJ databases">
        <authorList>
            <person name="Tandeau de Marsac N."/>
            <person name="Ferriera S."/>
            <person name="Johnson J."/>
            <person name="Kravitz S."/>
            <person name="Beeson K."/>
            <person name="Sutton G."/>
            <person name="Rogers Y.-H."/>
            <person name="Friedman R."/>
            <person name="Frazier M."/>
            <person name="Venter J.C."/>
        </authorList>
    </citation>
    <scope>NUCLEOTIDE SEQUENCE [LARGE SCALE GENOMIC DNA]</scope>
    <source>
        <strain evidence="1 2">PCC 7420</strain>
    </source>
</reference>
<dbReference type="AlphaFoldDB" id="B4VTF7"/>
<gene>
    <name evidence="1" type="ORF">MC7420_899</name>
</gene>
<dbReference type="EMBL" id="DS989851">
    <property type="protein sequence ID" value="EDX75025.1"/>
    <property type="molecule type" value="Genomic_DNA"/>
</dbReference>
<protein>
    <recommendedName>
        <fullName evidence="3">Transposase</fullName>
    </recommendedName>
</protein>
<sequence length="50" mass="5785">MAREQRIQLGREQGIQESKVEMARKMLGVVDEDTISQITGLSLEEVRRLR</sequence>
<dbReference type="RefSeq" id="WP_006101845.1">
    <property type="nucleotide sequence ID" value="NZ_DS989851.1"/>
</dbReference>
<organism evidence="1 2">
    <name type="scientific">Coleofasciculus chthonoplastes PCC 7420</name>
    <dbReference type="NCBI Taxonomy" id="118168"/>
    <lineage>
        <taxon>Bacteria</taxon>
        <taxon>Bacillati</taxon>
        <taxon>Cyanobacteriota</taxon>
        <taxon>Cyanophyceae</taxon>
        <taxon>Coleofasciculales</taxon>
        <taxon>Coleofasciculaceae</taxon>
        <taxon>Coleofasciculus</taxon>
    </lineage>
</organism>
<dbReference type="Proteomes" id="UP000003835">
    <property type="component" value="Unassembled WGS sequence"/>
</dbReference>